<evidence type="ECO:0000256" key="1">
    <source>
        <dbReference type="SAM" id="MobiDB-lite"/>
    </source>
</evidence>
<feature type="region of interest" description="Disordered" evidence="1">
    <location>
        <begin position="61"/>
        <end position="104"/>
    </location>
</feature>
<accession>A0A225V1N6</accession>
<reference evidence="3" key="1">
    <citation type="submission" date="2017-03" db="EMBL/GenBank/DDBJ databases">
        <title>Phytopthora megakarya and P. palmivora, two closely related causual agents of cacao black pod achieved similar genome size and gene model numbers by different mechanisms.</title>
        <authorList>
            <person name="Ali S."/>
            <person name="Shao J."/>
            <person name="Larry D.J."/>
            <person name="Kronmiller B."/>
            <person name="Shen D."/>
            <person name="Strem M.D."/>
            <person name="Melnick R.L."/>
            <person name="Guiltinan M.J."/>
            <person name="Tyler B.M."/>
            <person name="Meinhardt L.W."/>
            <person name="Bailey B.A."/>
        </authorList>
    </citation>
    <scope>NUCLEOTIDE SEQUENCE [LARGE SCALE GENOMIC DNA]</scope>
    <source>
        <strain evidence="3">zdho120</strain>
    </source>
</reference>
<name>A0A225V1N6_9STRA</name>
<dbReference type="Proteomes" id="UP000198211">
    <property type="component" value="Unassembled WGS sequence"/>
</dbReference>
<dbReference type="AlphaFoldDB" id="A0A225V1N6"/>
<evidence type="ECO:0000313" key="3">
    <source>
        <dbReference type="Proteomes" id="UP000198211"/>
    </source>
</evidence>
<organism evidence="2 3">
    <name type="scientific">Phytophthora megakarya</name>
    <dbReference type="NCBI Taxonomy" id="4795"/>
    <lineage>
        <taxon>Eukaryota</taxon>
        <taxon>Sar</taxon>
        <taxon>Stramenopiles</taxon>
        <taxon>Oomycota</taxon>
        <taxon>Peronosporomycetes</taxon>
        <taxon>Peronosporales</taxon>
        <taxon>Peronosporaceae</taxon>
        <taxon>Phytophthora</taxon>
    </lineage>
</organism>
<keyword evidence="3" id="KW-1185">Reference proteome</keyword>
<sequence length="260" mass="29604">MLLRMMFWNELAVTPWAKYVPRFYYVVARAKLDSLLENDEHPNLWGPLIPVMEDTIDTVDLTPEQHDPTDQNWTNDAEGGDNDDVDDPLEATPSESTPVKTKRRRIAPAGMKNPAKRQHQRKTCTILALKERLTADEMMIAEVLRNDKVRSWVHFGVRMKWCDKSLKSPFGQTPGFPAYTPNRHDLETLQGGLRTTSRITKKSFAMRRGKICEGIVQNCYTSTSASRWPRLRKAPSMHGSNTCARQCVISGRCYVGSSSF</sequence>
<evidence type="ECO:0000313" key="2">
    <source>
        <dbReference type="EMBL" id="OWY98867.1"/>
    </source>
</evidence>
<dbReference type="EMBL" id="NBNE01008995">
    <property type="protein sequence ID" value="OWY98867.1"/>
    <property type="molecule type" value="Genomic_DNA"/>
</dbReference>
<feature type="compositionally biased region" description="Acidic residues" evidence="1">
    <location>
        <begin position="78"/>
        <end position="89"/>
    </location>
</feature>
<proteinExistence type="predicted"/>
<comment type="caution">
    <text evidence="2">The sequence shown here is derived from an EMBL/GenBank/DDBJ whole genome shotgun (WGS) entry which is preliminary data.</text>
</comment>
<gene>
    <name evidence="2" type="ORF">PHMEG_00030251</name>
</gene>
<protein>
    <submittedName>
        <fullName evidence="2">Uncharacterized protein</fullName>
    </submittedName>
</protein>